<sequence>MEPTTDPIPSSEGMHLRRLRDLPSFEVADGNPDVRGWTVRGGDGKPFGEVYELIVEADALKVRYLDVELSADLHINERDRHILLPIGAAAIDEDADNVFVPSLTAETVLEYPPYNEIQITREYEQAMLLALRLPLSEAQPRSFYEQPGYDDQQFYQRRRIG</sequence>
<dbReference type="InterPro" id="IPR027275">
    <property type="entry name" value="PRC-brl_dom"/>
</dbReference>
<proteinExistence type="predicted"/>
<evidence type="ECO:0000313" key="2">
    <source>
        <dbReference type="EMBL" id="SNR77831.1"/>
    </source>
</evidence>
<dbReference type="Gene3D" id="3.90.50.10">
    <property type="entry name" value="Photosynthetic Reaction Center, subunit H, domain 2"/>
    <property type="match status" value="1"/>
</dbReference>
<dbReference type="InterPro" id="IPR014747">
    <property type="entry name" value="Bac_photo_RC_H_C"/>
</dbReference>
<dbReference type="SUPFAM" id="SSF50346">
    <property type="entry name" value="PRC-barrel domain"/>
    <property type="match status" value="1"/>
</dbReference>
<dbReference type="Proteomes" id="UP000198310">
    <property type="component" value="Unassembled WGS sequence"/>
</dbReference>
<evidence type="ECO:0000313" key="3">
    <source>
        <dbReference type="Proteomes" id="UP000198310"/>
    </source>
</evidence>
<keyword evidence="3" id="KW-1185">Reference proteome</keyword>
<dbReference type="GO" id="GO:0019684">
    <property type="term" value="P:photosynthesis, light reaction"/>
    <property type="evidence" value="ECO:0007669"/>
    <property type="project" value="InterPro"/>
</dbReference>
<dbReference type="Pfam" id="PF05239">
    <property type="entry name" value="PRC"/>
    <property type="match status" value="1"/>
</dbReference>
<dbReference type="RefSeq" id="WP_089333349.1">
    <property type="nucleotide sequence ID" value="NZ_FZNS01000006.1"/>
</dbReference>
<gene>
    <name evidence="2" type="ORF">SAMN06269173_106311</name>
</gene>
<protein>
    <submittedName>
        <fullName evidence="2">PRC-barrel domain-containing protein</fullName>
    </submittedName>
</protein>
<dbReference type="EMBL" id="FZNS01000006">
    <property type="protein sequence ID" value="SNR77831.1"/>
    <property type="molecule type" value="Genomic_DNA"/>
</dbReference>
<dbReference type="GO" id="GO:0030077">
    <property type="term" value="C:plasma membrane light-harvesting complex"/>
    <property type="evidence" value="ECO:0007669"/>
    <property type="project" value="InterPro"/>
</dbReference>
<feature type="domain" description="PRC-barrel" evidence="1">
    <location>
        <begin position="33"/>
        <end position="103"/>
    </location>
</feature>
<dbReference type="InterPro" id="IPR011033">
    <property type="entry name" value="PRC_barrel-like_sf"/>
</dbReference>
<accession>A0A238Z4J0</accession>
<dbReference type="AlphaFoldDB" id="A0A238Z4J0"/>
<reference evidence="3" key="1">
    <citation type="submission" date="2017-06" db="EMBL/GenBank/DDBJ databases">
        <authorList>
            <person name="Varghese N."/>
            <person name="Submissions S."/>
        </authorList>
    </citation>
    <scope>NUCLEOTIDE SEQUENCE [LARGE SCALE GENOMIC DNA]</scope>
    <source>
        <strain evidence="3">DSM 28041</strain>
    </source>
</reference>
<name>A0A238Z4J0_9BACT</name>
<evidence type="ECO:0000259" key="1">
    <source>
        <dbReference type="Pfam" id="PF05239"/>
    </source>
</evidence>
<organism evidence="2 3">
    <name type="scientific">Hymenobacter mucosus</name>
    <dbReference type="NCBI Taxonomy" id="1411120"/>
    <lineage>
        <taxon>Bacteria</taxon>
        <taxon>Pseudomonadati</taxon>
        <taxon>Bacteroidota</taxon>
        <taxon>Cytophagia</taxon>
        <taxon>Cytophagales</taxon>
        <taxon>Hymenobacteraceae</taxon>
        <taxon>Hymenobacter</taxon>
    </lineage>
</organism>